<keyword evidence="5 8" id="KW-1133">Transmembrane helix</keyword>
<feature type="domain" description="CDR ABC transporter" evidence="11">
    <location>
        <begin position="478"/>
        <end position="555"/>
    </location>
</feature>
<evidence type="ECO:0000259" key="10">
    <source>
        <dbReference type="Pfam" id="PF01061"/>
    </source>
</evidence>
<feature type="domain" description="ABC transporter" evidence="9">
    <location>
        <begin position="623"/>
        <end position="767"/>
    </location>
</feature>
<reference evidence="12 13" key="1">
    <citation type="journal article" date="2024" name="IMA Fungus">
        <title>IMA Genome - F19 : A genome assembly and annotation guide to empower mycologists, including annotated draft genome sequences of Ceratocystis pirilliformis, Diaporthe australafricana, Fusarium ophioides, Paecilomyces lecythidis, and Sporothrix stenoceras.</title>
        <authorList>
            <person name="Aylward J."/>
            <person name="Wilson A.M."/>
            <person name="Visagie C.M."/>
            <person name="Spraker J."/>
            <person name="Barnes I."/>
            <person name="Buitendag C."/>
            <person name="Ceriani C."/>
            <person name="Del Mar Angel L."/>
            <person name="du Plessis D."/>
            <person name="Fuchs T."/>
            <person name="Gasser K."/>
            <person name="Kramer D."/>
            <person name="Li W."/>
            <person name="Munsamy K."/>
            <person name="Piso A."/>
            <person name="Price J.L."/>
            <person name="Sonnekus B."/>
            <person name="Thomas C."/>
            <person name="van der Nest A."/>
            <person name="van Dijk A."/>
            <person name="van Heerden A."/>
            <person name="van Vuuren N."/>
            <person name="Yilmaz N."/>
            <person name="Duong T.A."/>
            <person name="van der Merwe N.A."/>
            <person name="Wingfield M.J."/>
            <person name="Wingfield B.D."/>
        </authorList>
    </citation>
    <scope>NUCLEOTIDE SEQUENCE [LARGE SCALE GENOMIC DNA]</scope>
    <source>
        <strain evidence="12 13">CMW 18167</strain>
    </source>
</reference>
<evidence type="ECO:0000259" key="11">
    <source>
        <dbReference type="Pfam" id="PF06422"/>
    </source>
</evidence>
<dbReference type="InterPro" id="IPR010929">
    <property type="entry name" value="PDR_CDR_ABC"/>
</dbReference>
<dbReference type="PANTHER" id="PTHR19241">
    <property type="entry name" value="ATP-BINDING CASSETTE TRANSPORTER"/>
    <property type="match status" value="1"/>
</dbReference>
<dbReference type="Pfam" id="PF06422">
    <property type="entry name" value="PDR_CDR"/>
    <property type="match status" value="1"/>
</dbReference>
<evidence type="ECO:0000313" key="13">
    <source>
        <dbReference type="Proteomes" id="UP001583193"/>
    </source>
</evidence>
<keyword evidence="4 8" id="KW-0812">Transmembrane</keyword>
<feature type="transmembrane region" description="Helical" evidence="8">
    <location>
        <begin position="269"/>
        <end position="292"/>
    </location>
</feature>
<evidence type="ECO:0008006" key="14">
    <source>
        <dbReference type="Google" id="ProtNLM"/>
    </source>
</evidence>
<feature type="transmembrane region" description="Helical" evidence="8">
    <location>
        <begin position="304"/>
        <end position="325"/>
    </location>
</feature>
<sequence>MLFGQTLEFAAACRTPALRVLGATRDQFAKHITAVVMNIFGLSHAKNTRVGNDYVRGVSGGERKRVSIAEMVLAAPSIAAWDNSTRGLDSATALEFVKSLRTASAVAGMTQVVAIYQASQSIYDLFDKAMVLYEGRQVYFGPAARARSYFEQMGYHCPSRQTTADFLTAVTNPHERIIREGFEKSVPKTPDEFEQYWHNSEEFRACKQEIAGTREEFGEGHSNLQTFQEAHRQLQSKHTNKKSPYTISVPMQIRLCMRRAYQRIWNDKASTLSTIAGQIIQALIVGSIYYGGANTTSDFYSKGSAAFVAILLSALQSIVEINGLYEQRPIVAKHEAYAFYHPATEAAAGIITDIPVKIAANGCFLVILYFLAGLRYSAAHFFIFFLFCFVSMLTMSMIFRATAAATKTQSQAFAIAGILVLWIAVYTGFAIQTSYMKPWFRWSAWLNPVAYAYESILVNEVHARTFPCAPTSIVPPYGTGSHFACGIPGAVAGQSNLSGDSWVEAAYGYTYSHIWRNLGILIAFLIFFLVLYLAATEINSASTSSAEVLVFRQAEQLELHSPVRPADLENGPSYAGTISSTDAAHDEGDGSKEAAAIAPQEGFFSWRDVTLDVKLKDENRRLLDGVSGWIKPGSLTALMGTSGAGKMTLLDTLSQRISVGVITGEMHVNGRPLSSSFQRNVGYVQQQDLHLDTTTVREALQFSAMLRQPKSTPVREKMEYVESIIKLLRMEPFAEAVVGVPGEGLNVEQRKLLSIGVEMAAKPALLFCKYSTPGLI</sequence>
<feature type="transmembrane region" description="Helical" evidence="8">
    <location>
        <begin position="514"/>
        <end position="535"/>
    </location>
</feature>
<dbReference type="SUPFAM" id="SSF52540">
    <property type="entry name" value="P-loop containing nucleoside triphosphate hydrolases"/>
    <property type="match status" value="2"/>
</dbReference>
<evidence type="ECO:0000256" key="2">
    <source>
        <dbReference type="ARBA" id="ARBA00006012"/>
    </source>
</evidence>
<feature type="transmembrane region" description="Helical" evidence="8">
    <location>
        <begin position="378"/>
        <end position="399"/>
    </location>
</feature>
<keyword evidence="6 8" id="KW-0472">Membrane</keyword>
<gene>
    <name evidence="12" type="ORF">Plec18167_005005</name>
</gene>
<feature type="domain" description="ABC-2 type transporter transmembrane" evidence="10">
    <location>
        <begin position="252"/>
        <end position="460"/>
    </location>
</feature>
<dbReference type="InterPro" id="IPR003439">
    <property type="entry name" value="ABC_transporter-like_ATP-bd"/>
</dbReference>
<accession>A0ABR3XMV5</accession>
<evidence type="ECO:0000256" key="3">
    <source>
        <dbReference type="ARBA" id="ARBA00022448"/>
    </source>
</evidence>
<proteinExistence type="inferred from homology"/>
<evidence type="ECO:0000256" key="4">
    <source>
        <dbReference type="ARBA" id="ARBA00022692"/>
    </source>
</evidence>
<keyword evidence="13" id="KW-1185">Reference proteome</keyword>
<feature type="compositionally biased region" description="Basic and acidic residues" evidence="7">
    <location>
        <begin position="583"/>
        <end position="592"/>
    </location>
</feature>
<feature type="transmembrane region" description="Helical" evidence="8">
    <location>
        <begin position="346"/>
        <end position="372"/>
    </location>
</feature>
<organism evidence="12 13">
    <name type="scientific">Paecilomyces lecythidis</name>
    <dbReference type="NCBI Taxonomy" id="3004212"/>
    <lineage>
        <taxon>Eukaryota</taxon>
        <taxon>Fungi</taxon>
        <taxon>Dikarya</taxon>
        <taxon>Ascomycota</taxon>
        <taxon>Pezizomycotina</taxon>
        <taxon>Eurotiomycetes</taxon>
        <taxon>Eurotiomycetidae</taxon>
        <taxon>Eurotiales</taxon>
        <taxon>Thermoascaceae</taxon>
        <taxon>Paecilomyces</taxon>
    </lineage>
</organism>
<evidence type="ECO:0000313" key="12">
    <source>
        <dbReference type="EMBL" id="KAL1877315.1"/>
    </source>
</evidence>
<comment type="caution">
    <text evidence="12">The sequence shown here is derived from an EMBL/GenBank/DDBJ whole genome shotgun (WGS) entry which is preliminary data.</text>
</comment>
<feature type="transmembrane region" description="Helical" evidence="8">
    <location>
        <begin position="411"/>
        <end position="431"/>
    </location>
</feature>
<dbReference type="EMBL" id="JAVDPF010000014">
    <property type="protein sequence ID" value="KAL1877315.1"/>
    <property type="molecule type" value="Genomic_DNA"/>
</dbReference>
<evidence type="ECO:0000259" key="9">
    <source>
        <dbReference type="Pfam" id="PF00005"/>
    </source>
</evidence>
<dbReference type="Pfam" id="PF01061">
    <property type="entry name" value="ABC2_membrane"/>
    <property type="match status" value="1"/>
</dbReference>
<comment type="similarity">
    <text evidence="2">Belongs to the ABC transporter superfamily. ABCG family. PDR (TC 3.A.1.205) subfamily.</text>
</comment>
<dbReference type="Gene3D" id="3.40.50.300">
    <property type="entry name" value="P-loop containing nucleotide triphosphate hydrolases"/>
    <property type="match status" value="2"/>
</dbReference>
<evidence type="ECO:0000256" key="7">
    <source>
        <dbReference type="SAM" id="MobiDB-lite"/>
    </source>
</evidence>
<evidence type="ECO:0000256" key="1">
    <source>
        <dbReference type="ARBA" id="ARBA00004141"/>
    </source>
</evidence>
<dbReference type="Pfam" id="PF00005">
    <property type="entry name" value="ABC_tran"/>
    <property type="match status" value="1"/>
</dbReference>
<evidence type="ECO:0000256" key="6">
    <source>
        <dbReference type="ARBA" id="ARBA00023136"/>
    </source>
</evidence>
<keyword evidence="3" id="KW-0813">Transport</keyword>
<name>A0ABR3XMV5_9EURO</name>
<evidence type="ECO:0000256" key="8">
    <source>
        <dbReference type="SAM" id="Phobius"/>
    </source>
</evidence>
<protein>
    <recommendedName>
        <fullName evidence="14">ABC transporter domain-containing protein</fullName>
    </recommendedName>
</protein>
<comment type="subcellular location">
    <subcellularLocation>
        <location evidence="1">Membrane</location>
        <topology evidence="1">Multi-pass membrane protein</topology>
    </subcellularLocation>
</comment>
<evidence type="ECO:0000256" key="5">
    <source>
        <dbReference type="ARBA" id="ARBA00022989"/>
    </source>
</evidence>
<dbReference type="InterPro" id="IPR027417">
    <property type="entry name" value="P-loop_NTPase"/>
</dbReference>
<dbReference type="InterPro" id="IPR013525">
    <property type="entry name" value="ABC2_TM"/>
</dbReference>
<dbReference type="Proteomes" id="UP001583193">
    <property type="component" value="Unassembled WGS sequence"/>
</dbReference>
<feature type="region of interest" description="Disordered" evidence="7">
    <location>
        <begin position="568"/>
        <end position="592"/>
    </location>
</feature>